<gene>
    <name evidence="1" type="ORF">BO87DRAFT_138698</name>
</gene>
<evidence type="ECO:0000313" key="2">
    <source>
        <dbReference type="Proteomes" id="UP000247647"/>
    </source>
</evidence>
<dbReference type="AlphaFoldDB" id="A0A318Z1X3"/>
<dbReference type="Proteomes" id="UP000247647">
    <property type="component" value="Unassembled WGS sequence"/>
</dbReference>
<sequence length="107" mass="12570">MKLSVSNYASIPSIGIAPAHPAIREINLTQSILSYSLTRVAREVSRCLCRRNRFSYRSFIRRRTFHPKYSSCLFRGFLIRLSQSGFCYWIQIQLLEVWPLSITYYVV</sequence>
<evidence type="ECO:0000313" key="1">
    <source>
        <dbReference type="EMBL" id="PYH31072.1"/>
    </source>
</evidence>
<accession>A0A318Z1X3</accession>
<reference evidence="1" key="1">
    <citation type="submission" date="2016-12" db="EMBL/GenBank/DDBJ databases">
        <title>The genomes of Aspergillus section Nigri reveals drivers in fungal speciation.</title>
        <authorList>
            <consortium name="DOE Joint Genome Institute"/>
            <person name="Vesth T.C."/>
            <person name="Nybo J."/>
            <person name="Theobald S."/>
            <person name="Brandl J."/>
            <person name="Frisvad J.C."/>
            <person name="Nielsen K.F."/>
            <person name="Lyhne E.K."/>
            <person name="Kogle M.E."/>
            <person name="Kuo A."/>
            <person name="Riley R."/>
            <person name="Clum A."/>
            <person name="Nolan M."/>
            <person name="Lipzen A."/>
            <person name="Salamov A."/>
            <person name="Henrissat B."/>
            <person name="Wiebenga A."/>
            <person name="De Vries R.P."/>
            <person name="Grigoriev I.V."/>
            <person name="Mortensen U.H."/>
            <person name="Andersen M.R."/>
            <person name="Baker S.E."/>
        </authorList>
    </citation>
    <scope>NUCLEOTIDE SEQUENCE [LARGE SCALE GENOMIC DNA]</scope>
    <source>
        <strain evidence="1">CBS 115656</strain>
    </source>
</reference>
<dbReference type="GeneID" id="37120553"/>
<dbReference type="RefSeq" id="XP_025476550.1">
    <property type="nucleotide sequence ID" value="XM_025618097.1"/>
</dbReference>
<keyword evidence="2" id="KW-1185">Reference proteome</keyword>
<name>A0A318Z1X3_ASPNB</name>
<proteinExistence type="predicted"/>
<organism evidence="1 2">
    <name type="scientific">Aspergillus neoniger (strain CBS 115656)</name>
    <dbReference type="NCBI Taxonomy" id="1448310"/>
    <lineage>
        <taxon>Eukaryota</taxon>
        <taxon>Fungi</taxon>
        <taxon>Dikarya</taxon>
        <taxon>Ascomycota</taxon>
        <taxon>Pezizomycotina</taxon>
        <taxon>Eurotiomycetes</taxon>
        <taxon>Eurotiomycetidae</taxon>
        <taxon>Eurotiales</taxon>
        <taxon>Aspergillaceae</taxon>
        <taxon>Aspergillus</taxon>
        <taxon>Aspergillus subgen. Circumdati</taxon>
    </lineage>
</organism>
<protein>
    <submittedName>
        <fullName evidence="1">Uncharacterized protein</fullName>
    </submittedName>
</protein>
<dbReference type="EMBL" id="KZ821475">
    <property type="protein sequence ID" value="PYH31072.1"/>
    <property type="molecule type" value="Genomic_DNA"/>
</dbReference>